<protein>
    <submittedName>
        <fullName evidence="1">Uncharacterized protein</fullName>
    </submittedName>
</protein>
<evidence type="ECO:0000313" key="1">
    <source>
        <dbReference type="EMBL" id="KAE8662153.1"/>
    </source>
</evidence>
<evidence type="ECO:0000313" key="2">
    <source>
        <dbReference type="Proteomes" id="UP000436088"/>
    </source>
</evidence>
<dbReference type="AlphaFoldDB" id="A0A6A2WNU1"/>
<keyword evidence="2" id="KW-1185">Reference proteome</keyword>
<gene>
    <name evidence="1" type="ORF">F3Y22_tig00113719pilonHSYRG00112</name>
</gene>
<dbReference type="EMBL" id="VEPZ02001716">
    <property type="protein sequence ID" value="KAE8662153.1"/>
    <property type="molecule type" value="Genomic_DNA"/>
</dbReference>
<sequence>MSCAFKDSYFLGCNERCASVKWGETSIYAVRSGYKMLCASQELDVDSKQAFTQLWQQECPIRCQQRIKDFLYLHMGFVVLLKQVGSRSSLVTSCRPIVKINVDSSFLASNGECIRCGSTGFFARSVSHIRENIKEFECAISICPRNTNKAAHALATIGIKETLTSSGSKELLRPSLWQLQTIADW</sequence>
<proteinExistence type="predicted"/>
<name>A0A6A2WNU1_HIBSY</name>
<accession>A0A6A2WNU1</accession>
<reference evidence="1" key="1">
    <citation type="submission" date="2019-09" db="EMBL/GenBank/DDBJ databases">
        <title>Draft genome information of white flower Hibiscus syriacus.</title>
        <authorList>
            <person name="Kim Y.-M."/>
        </authorList>
    </citation>
    <scope>NUCLEOTIDE SEQUENCE [LARGE SCALE GENOMIC DNA]</scope>
    <source>
        <strain evidence="1">YM2019G1</strain>
    </source>
</reference>
<comment type="caution">
    <text evidence="1">The sequence shown here is derived from an EMBL/GenBank/DDBJ whole genome shotgun (WGS) entry which is preliminary data.</text>
</comment>
<organism evidence="1 2">
    <name type="scientific">Hibiscus syriacus</name>
    <name type="common">Rose of Sharon</name>
    <dbReference type="NCBI Taxonomy" id="106335"/>
    <lineage>
        <taxon>Eukaryota</taxon>
        <taxon>Viridiplantae</taxon>
        <taxon>Streptophyta</taxon>
        <taxon>Embryophyta</taxon>
        <taxon>Tracheophyta</taxon>
        <taxon>Spermatophyta</taxon>
        <taxon>Magnoliopsida</taxon>
        <taxon>eudicotyledons</taxon>
        <taxon>Gunneridae</taxon>
        <taxon>Pentapetalae</taxon>
        <taxon>rosids</taxon>
        <taxon>malvids</taxon>
        <taxon>Malvales</taxon>
        <taxon>Malvaceae</taxon>
        <taxon>Malvoideae</taxon>
        <taxon>Hibiscus</taxon>
    </lineage>
</organism>
<dbReference type="Proteomes" id="UP000436088">
    <property type="component" value="Unassembled WGS sequence"/>
</dbReference>